<evidence type="ECO:0000256" key="3">
    <source>
        <dbReference type="ARBA" id="ARBA00005336"/>
    </source>
</evidence>
<dbReference type="AlphaFoldDB" id="A0AAN7HDX2"/>
<dbReference type="Pfam" id="PF14310">
    <property type="entry name" value="Fn3-like"/>
    <property type="match status" value="1"/>
</dbReference>
<dbReference type="InterPro" id="IPR032506">
    <property type="entry name" value="SGSH_C"/>
</dbReference>
<dbReference type="Pfam" id="PF00933">
    <property type="entry name" value="Glyco_hydro_3"/>
    <property type="match status" value="1"/>
</dbReference>
<dbReference type="InterPro" id="IPR036962">
    <property type="entry name" value="Glyco_hydro_3_N_sf"/>
</dbReference>
<evidence type="ECO:0000256" key="10">
    <source>
        <dbReference type="RuleBase" id="RU361161"/>
    </source>
</evidence>
<dbReference type="Gene3D" id="3.20.20.300">
    <property type="entry name" value="Glycoside hydrolase, family 3, N-terminal domain"/>
    <property type="match status" value="1"/>
</dbReference>
<dbReference type="SUPFAM" id="SSF51445">
    <property type="entry name" value="(Trans)glycosidases"/>
    <property type="match status" value="1"/>
</dbReference>
<dbReference type="GO" id="GO:0000272">
    <property type="term" value="P:polysaccharide catabolic process"/>
    <property type="evidence" value="ECO:0007669"/>
    <property type="project" value="UniProtKB-KW"/>
</dbReference>
<sequence>MVGKWHMGEAEENHPSGFDYWSILPGQGEYWDPEFIELSGIHVEEGLSWIRGRDKTKPFFLMCHHKAPHRSWECDDKHKDLYKHPIRVGERVQQEKGPSERKIPAPTTEEDLRALKLIDKEDGTVFTFTSQGELAEFKFQRYMQRYLRTIQSVDDSVGRLLDYLDKDEPGLAEDTIVIYTSDQGFFLGEHGWFYKRFMYEESFQMPFLIKYPREISTGSVCDDIICNVDFATTWLDYAQLPVPSYMQDRSFRRLLQGQTPADWPQAAYHRYWMHNDIIHNAYAHYGIRNQRYKLIYWYNEALGIKGARPGGEEHKEWELFDCEKGPLELFNVYNEPEYREMVRHMTALLGKKMVEIGDEPLPAYVREPNAKETSSQNKTLFRVCGGNMVSVRNAAISALAFAAAASSATTSTCQKGKPCDARQRAEDLLKQMTWEEKIGQMGGLGPMFYWAGDIMETVNRLRQEQVNSSRLHIPYITVTDSINGLFISGGSVFPSNLAMSASWNLPLFKSVIEAIREEQVSIGVRWVLSSALDVAKEPRYGRIGELFGEDGYLIGEFGWVYVETMEEKDGNGYTKVACTIKHFVFGDARGGVNTASQYGGLNHLFNDQLRPYLHVLETTKPASLMVSYATVDLVPMSVNEYMLQDMLRDRLGFEGLIMSDAYSIPNLYPQSKTATSFEDAALQALRAGLQMELAPAGIPAVFPTLISSVDDKAAAKLIDEAALKMLEIKFGSGVFEQLLADLGVMNKTLRAPAHLDLARQMALESIVMLKNDGLLPLTPNKIAVIGPFGDIINAGSYAAVNSKDPRYGNSLYRSAVSAFGADKVTFTKGCDFIDTSDDSGIAPAVAAAKEAGFAVDTTLIRKRTDGEFFAHADLGFPGLQQQLLDAVLDAGVPTVLVLSGGQPFVLDPSSLRGNAIFHSFLGGEFTGDALIELLTGAVNPSGKLTISMPQHTAAIPVMYDYLPSDDQGGHTGLLGYHSAWQFPNLTRTVPMPFGYGLSCTTFDIAAPVARVQGGKAKEVVVSTTVRNTGARRGQEVVQVYFRPATTRGLEFPVRRLVRFEKVELQAGKSREVNFTIPYKDLGLWITTKLTTQLGLYHFWAGSSSREQDLRMVNVTLT</sequence>
<keyword evidence="5 10" id="KW-0378">Hydrolase</keyword>
<dbReference type="Gene3D" id="2.60.40.10">
    <property type="entry name" value="Immunoglobulins"/>
    <property type="match status" value="1"/>
</dbReference>
<keyword evidence="7 10" id="KW-0119">Carbohydrate metabolism</keyword>
<evidence type="ECO:0000256" key="6">
    <source>
        <dbReference type="ARBA" id="ARBA00023180"/>
    </source>
</evidence>
<comment type="similarity">
    <text evidence="3 10">Belongs to the glycosyl hydrolase 3 family.</text>
</comment>
<evidence type="ECO:0000313" key="13">
    <source>
        <dbReference type="Proteomes" id="UP001303760"/>
    </source>
</evidence>
<dbReference type="PANTHER" id="PTHR42715">
    <property type="entry name" value="BETA-GLUCOSIDASE"/>
    <property type="match status" value="1"/>
</dbReference>
<keyword evidence="6" id="KW-0325">Glycoprotein</keyword>
<evidence type="ECO:0000256" key="5">
    <source>
        <dbReference type="ARBA" id="ARBA00022801"/>
    </source>
</evidence>
<dbReference type="PANTHER" id="PTHR42715:SF10">
    <property type="entry name" value="BETA-GLUCOSIDASE"/>
    <property type="match status" value="1"/>
</dbReference>
<dbReference type="Gene3D" id="3.40.720.10">
    <property type="entry name" value="Alkaline Phosphatase, subunit A"/>
    <property type="match status" value="1"/>
</dbReference>
<dbReference type="GO" id="GO:0008422">
    <property type="term" value="F:beta-glucosidase activity"/>
    <property type="evidence" value="ECO:0007669"/>
    <property type="project" value="UniProtKB-EC"/>
</dbReference>
<dbReference type="EC" id="3.2.1.21" evidence="4 10"/>
<evidence type="ECO:0000256" key="4">
    <source>
        <dbReference type="ARBA" id="ARBA00012744"/>
    </source>
</evidence>
<dbReference type="PROSITE" id="PS00775">
    <property type="entry name" value="GLYCOSYL_HYDROL_F3"/>
    <property type="match status" value="1"/>
</dbReference>
<dbReference type="InterPro" id="IPR019800">
    <property type="entry name" value="Glyco_hydro_3_AS"/>
</dbReference>
<dbReference type="SUPFAM" id="SSF53649">
    <property type="entry name" value="Alkaline phosphatase-like"/>
    <property type="match status" value="1"/>
</dbReference>
<evidence type="ECO:0000256" key="2">
    <source>
        <dbReference type="ARBA" id="ARBA00004987"/>
    </source>
</evidence>
<evidence type="ECO:0000259" key="11">
    <source>
        <dbReference type="SMART" id="SM01217"/>
    </source>
</evidence>
<name>A0AAN7HDX2_9PEZI</name>
<dbReference type="InterPro" id="IPR036881">
    <property type="entry name" value="Glyco_hydro_3_C_sf"/>
</dbReference>
<organism evidence="12 13">
    <name type="scientific">Achaetomium macrosporum</name>
    <dbReference type="NCBI Taxonomy" id="79813"/>
    <lineage>
        <taxon>Eukaryota</taxon>
        <taxon>Fungi</taxon>
        <taxon>Dikarya</taxon>
        <taxon>Ascomycota</taxon>
        <taxon>Pezizomycotina</taxon>
        <taxon>Sordariomycetes</taxon>
        <taxon>Sordariomycetidae</taxon>
        <taxon>Sordariales</taxon>
        <taxon>Chaetomiaceae</taxon>
        <taxon>Achaetomium</taxon>
    </lineage>
</organism>
<evidence type="ECO:0000256" key="8">
    <source>
        <dbReference type="ARBA" id="ARBA00023295"/>
    </source>
</evidence>
<dbReference type="SMART" id="SM01217">
    <property type="entry name" value="Fn3_like"/>
    <property type="match status" value="1"/>
</dbReference>
<protein>
    <recommendedName>
        <fullName evidence="4 10">beta-glucosidase</fullName>
        <ecNumber evidence="4 10">3.2.1.21</ecNumber>
    </recommendedName>
</protein>
<dbReference type="EMBL" id="MU860186">
    <property type="protein sequence ID" value="KAK4236539.1"/>
    <property type="molecule type" value="Genomic_DNA"/>
</dbReference>
<dbReference type="InterPro" id="IPR026891">
    <property type="entry name" value="Fn3-like"/>
</dbReference>
<proteinExistence type="inferred from homology"/>
<evidence type="ECO:0000256" key="9">
    <source>
        <dbReference type="ARBA" id="ARBA00023326"/>
    </source>
</evidence>
<dbReference type="InterPro" id="IPR013783">
    <property type="entry name" value="Ig-like_fold"/>
</dbReference>
<dbReference type="SUPFAM" id="SSF52279">
    <property type="entry name" value="Beta-D-glucan exohydrolase, C-terminal domain"/>
    <property type="match status" value="1"/>
</dbReference>
<dbReference type="Proteomes" id="UP001303760">
    <property type="component" value="Unassembled WGS sequence"/>
</dbReference>
<dbReference type="InterPro" id="IPR050288">
    <property type="entry name" value="Cellulose_deg_GH3"/>
</dbReference>
<evidence type="ECO:0000313" key="12">
    <source>
        <dbReference type="EMBL" id="KAK4236539.1"/>
    </source>
</evidence>
<comment type="caution">
    <text evidence="12">The sequence shown here is derived from an EMBL/GenBank/DDBJ whole genome shotgun (WGS) entry which is preliminary data.</text>
</comment>
<comment type="pathway">
    <text evidence="2 10">Glycan metabolism; cellulose degradation.</text>
</comment>
<reference evidence="12" key="1">
    <citation type="journal article" date="2023" name="Mol. Phylogenet. Evol.">
        <title>Genome-scale phylogeny and comparative genomics of the fungal order Sordariales.</title>
        <authorList>
            <person name="Hensen N."/>
            <person name="Bonometti L."/>
            <person name="Westerberg I."/>
            <person name="Brannstrom I.O."/>
            <person name="Guillou S."/>
            <person name="Cros-Aarteil S."/>
            <person name="Calhoun S."/>
            <person name="Haridas S."/>
            <person name="Kuo A."/>
            <person name="Mondo S."/>
            <person name="Pangilinan J."/>
            <person name="Riley R."/>
            <person name="LaButti K."/>
            <person name="Andreopoulos B."/>
            <person name="Lipzen A."/>
            <person name="Chen C."/>
            <person name="Yan M."/>
            <person name="Daum C."/>
            <person name="Ng V."/>
            <person name="Clum A."/>
            <person name="Steindorff A."/>
            <person name="Ohm R.A."/>
            <person name="Martin F."/>
            <person name="Silar P."/>
            <person name="Natvig D.O."/>
            <person name="Lalanne C."/>
            <person name="Gautier V."/>
            <person name="Ament-Velasquez S.L."/>
            <person name="Kruys A."/>
            <person name="Hutchinson M.I."/>
            <person name="Powell A.J."/>
            <person name="Barry K."/>
            <person name="Miller A.N."/>
            <person name="Grigoriev I.V."/>
            <person name="Debuchy R."/>
            <person name="Gladieux P."/>
            <person name="Hiltunen Thoren M."/>
            <person name="Johannesson H."/>
        </authorList>
    </citation>
    <scope>NUCLEOTIDE SEQUENCE</scope>
    <source>
        <strain evidence="12">CBS 532.94</strain>
    </source>
</reference>
<dbReference type="PRINTS" id="PR00133">
    <property type="entry name" value="GLHYDRLASE3"/>
</dbReference>
<keyword evidence="8 10" id="KW-0326">Glycosidase</keyword>
<dbReference type="InterPro" id="IPR002772">
    <property type="entry name" value="Glyco_hydro_3_C"/>
</dbReference>
<accession>A0AAN7HDX2</accession>
<gene>
    <name evidence="12" type="ORF">C8A03DRAFT_45466</name>
</gene>
<evidence type="ECO:0000256" key="7">
    <source>
        <dbReference type="ARBA" id="ARBA00023277"/>
    </source>
</evidence>
<dbReference type="InterPro" id="IPR017853">
    <property type="entry name" value="GH"/>
</dbReference>
<comment type="catalytic activity">
    <reaction evidence="1 10">
        <text>Hydrolysis of terminal, non-reducing beta-D-glucosyl residues with release of beta-D-glucose.</text>
        <dbReference type="EC" id="3.2.1.21"/>
    </reaction>
</comment>
<keyword evidence="13" id="KW-1185">Reference proteome</keyword>
<dbReference type="Pfam" id="PF01915">
    <property type="entry name" value="Glyco_hydro_3_C"/>
    <property type="match status" value="1"/>
</dbReference>
<dbReference type="InterPro" id="IPR017850">
    <property type="entry name" value="Alkaline_phosphatase_core_sf"/>
</dbReference>
<dbReference type="Gene3D" id="3.40.50.1700">
    <property type="entry name" value="Glycoside hydrolase family 3 C-terminal domain"/>
    <property type="match status" value="1"/>
</dbReference>
<feature type="domain" description="Fibronectin type III-like" evidence="11">
    <location>
        <begin position="1035"/>
        <end position="1104"/>
    </location>
</feature>
<dbReference type="InterPro" id="IPR001764">
    <property type="entry name" value="Glyco_hydro_3_N"/>
</dbReference>
<evidence type="ECO:0000256" key="1">
    <source>
        <dbReference type="ARBA" id="ARBA00000448"/>
    </source>
</evidence>
<reference evidence="12" key="2">
    <citation type="submission" date="2023-05" db="EMBL/GenBank/DDBJ databases">
        <authorList>
            <consortium name="Lawrence Berkeley National Laboratory"/>
            <person name="Steindorff A."/>
            <person name="Hensen N."/>
            <person name="Bonometti L."/>
            <person name="Westerberg I."/>
            <person name="Brannstrom I.O."/>
            <person name="Guillou S."/>
            <person name="Cros-Aarteil S."/>
            <person name="Calhoun S."/>
            <person name="Haridas S."/>
            <person name="Kuo A."/>
            <person name="Mondo S."/>
            <person name="Pangilinan J."/>
            <person name="Riley R."/>
            <person name="Labutti K."/>
            <person name="Andreopoulos B."/>
            <person name="Lipzen A."/>
            <person name="Chen C."/>
            <person name="Yanf M."/>
            <person name="Daum C."/>
            <person name="Ng V."/>
            <person name="Clum A."/>
            <person name="Ohm R."/>
            <person name="Martin F."/>
            <person name="Silar P."/>
            <person name="Natvig D."/>
            <person name="Lalanne C."/>
            <person name="Gautier V."/>
            <person name="Ament-Velasquez S.L."/>
            <person name="Kruys A."/>
            <person name="Hutchinson M.I."/>
            <person name="Powell A.J."/>
            <person name="Barry K."/>
            <person name="Miller A.N."/>
            <person name="Grigoriev I.V."/>
            <person name="Debuchy R."/>
            <person name="Gladieux P."/>
            <person name="Thoren M.H."/>
            <person name="Johannesson H."/>
        </authorList>
    </citation>
    <scope>NUCLEOTIDE SEQUENCE</scope>
    <source>
        <strain evidence="12">CBS 532.94</strain>
    </source>
</reference>
<dbReference type="Pfam" id="PF16347">
    <property type="entry name" value="SGSH_C"/>
    <property type="match status" value="1"/>
</dbReference>
<keyword evidence="9 10" id="KW-0624">Polysaccharide degradation</keyword>